<organism evidence="2">
    <name type="scientific">Lepeophtheirus salmonis</name>
    <name type="common">Salmon louse</name>
    <name type="synonym">Caligus salmonis</name>
    <dbReference type="NCBI Taxonomy" id="72036"/>
    <lineage>
        <taxon>Eukaryota</taxon>
        <taxon>Metazoa</taxon>
        <taxon>Ecdysozoa</taxon>
        <taxon>Arthropoda</taxon>
        <taxon>Crustacea</taxon>
        <taxon>Multicrustacea</taxon>
        <taxon>Hexanauplia</taxon>
        <taxon>Copepoda</taxon>
        <taxon>Siphonostomatoida</taxon>
        <taxon>Caligidae</taxon>
        <taxon>Lepeophtheirus</taxon>
    </lineage>
</organism>
<protein>
    <submittedName>
        <fullName evidence="2">Uncharacterized protein</fullName>
    </submittedName>
</protein>
<sequence length="43" mass="4903">MTVITMLLVMQVITGSIFLPPPHCEVIFLFVGFSMELRTTFEL</sequence>
<dbReference type="EMBL" id="HACA01012530">
    <property type="protein sequence ID" value="CDW29891.1"/>
    <property type="molecule type" value="Transcribed_RNA"/>
</dbReference>
<keyword evidence="1" id="KW-0732">Signal</keyword>
<accession>A0A0K2TWZ2</accession>
<evidence type="ECO:0000313" key="2">
    <source>
        <dbReference type="EMBL" id="CDW29891.1"/>
    </source>
</evidence>
<feature type="signal peptide" evidence="1">
    <location>
        <begin position="1"/>
        <end position="15"/>
    </location>
</feature>
<proteinExistence type="predicted"/>
<name>A0A0K2TWZ2_LEPSM</name>
<feature type="chain" id="PRO_5012045634" evidence="1">
    <location>
        <begin position="16"/>
        <end position="43"/>
    </location>
</feature>
<evidence type="ECO:0000256" key="1">
    <source>
        <dbReference type="SAM" id="SignalP"/>
    </source>
</evidence>
<dbReference type="AlphaFoldDB" id="A0A0K2TWZ2"/>
<reference evidence="2" key="1">
    <citation type="submission" date="2014-05" db="EMBL/GenBank/DDBJ databases">
        <authorList>
            <person name="Chronopoulou M."/>
        </authorList>
    </citation>
    <scope>NUCLEOTIDE SEQUENCE</scope>
    <source>
        <tissue evidence="2">Whole organism</tissue>
    </source>
</reference>